<evidence type="ECO:0000256" key="9">
    <source>
        <dbReference type="RuleBase" id="RU365070"/>
    </source>
</evidence>
<evidence type="ECO:0000256" key="4">
    <source>
        <dbReference type="ARBA" id="ARBA00015422"/>
    </source>
</evidence>
<evidence type="ECO:0000256" key="1">
    <source>
        <dbReference type="ARBA" id="ARBA00002883"/>
    </source>
</evidence>
<evidence type="ECO:0000259" key="12">
    <source>
        <dbReference type="Pfam" id="PF22916"/>
    </source>
</evidence>
<feature type="domain" description="UTP25 NTP hydrolase-like" evidence="12">
    <location>
        <begin position="169"/>
        <end position="422"/>
    </location>
</feature>
<dbReference type="AlphaFoldDB" id="A0AAV5RF15"/>
<evidence type="ECO:0000256" key="7">
    <source>
        <dbReference type="ARBA" id="ARBA00023242"/>
    </source>
</evidence>
<evidence type="ECO:0000313" key="14">
    <source>
        <dbReference type="Proteomes" id="UP001362899"/>
    </source>
</evidence>
<comment type="similarity">
    <text evidence="3 9">Belongs to the UTP25 family.</text>
</comment>
<dbReference type="GO" id="GO:0000462">
    <property type="term" value="P:maturation of SSU-rRNA from tricistronic rRNA transcript (SSU-rRNA, 5.8S rRNA, LSU-rRNA)"/>
    <property type="evidence" value="ECO:0007669"/>
    <property type="project" value="TreeGrafter"/>
</dbReference>
<dbReference type="InterPro" id="IPR053940">
    <property type="entry name" value="UTP25_NTPase-like"/>
</dbReference>
<dbReference type="InterPro" id="IPR010678">
    <property type="entry name" value="UTP25"/>
</dbReference>
<proteinExistence type="inferred from homology"/>
<keyword evidence="7 9" id="KW-0539">Nucleus</keyword>
<dbReference type="GO" id="GO:0019843">
    <property type="term" value="F:rRNA binding"/>
    <property type="evidence" value="ECO:0007669"/>
    <property type="project" value="TreeGrafter"/>
</dbReference>
<comment type="subunit">
    <text evidence="9">Component of the ribosomal small subunit (SSU) processome composed of at least 40 protein subunits and snoRNA U3.</text>
</comment>
<dbReference type="GO" id="GO:0032040">
    <property type="term" value="C:small-subunit processome"/>
    <property type="evidence" value="ECO:0007669"/>
    <property type="project" value="TreeGrafter"/>
</dbReference>
<reference evidence="13 14" key="1">
    <citation type="journal article" date="2023" name="Elife">
        <title>Identification of key yeast species and microbe-microbe interactions impacting larval growth of Drosophila in the wild.</title>
        <authorList>
            <person name="Mure A."/>
            <person name="Sugiura Y."/>
            <person name="Maeda R."/>
            <person name="Honda K."/>
            <person name="Sakurai N."/>
            <person name="Takahashi Y."/>
            <person name="Watada M."/>
            <person name="Katoh T."/>
            <person name="Gotoh A."/>
            <person name="Gotoh Y."/>
            <person name="Taniguchi I."/>
            <person name="Nakamura K."/>
            <person name="Hayashi T."/>
            <person name="Katayama T."/>
            <person name="Uemura T."/>
            <person name="Hattori Y."/>
        </authorList>
    </citation>
    <scope>NUCLEOTIDE SEQUENCE [LARGE SCALE GENOMIC DNA]</scope>
    <source>
        <strain evidence="13 14">SB-73</strain>
    </source>
</reference>
<evidence type="ECO:0000256" key="6">
    <source>
        <dbReference type="ARBA" id="ARBA00022552"/>
    </source>
</evidence>
<dbReference type="Proteomes" id="UP001362899">
    <property type="component" value="Unassembled WGS sequence"/>
</dbReference>
<comment type="caution">
    <text evidence="13">The sequence shown here is derived from an EMBL/GenBank/DDBJ whole genome shotgun (WGS) entry which is preliminary data.</text>
</comment>
<keyword evidence="14" id="KW-1185">Reference proteome</keyword>
<feature type="domain" description="UTP25 C-terminal" evidence="11">
    <location>
        <begin position="433"/>
        <end position="617"/>
    </location>
</feature>
<evidence type="ECO:0000313" key="13">
    <source>
        <dbReference type="EMBL" id="GMM49348.1"/>
    </source>
</evidence>
<gene>
    <name evidence="13" type="ORF">DASB73_003060</name>
</gene>
<dbReference type="Pfam" id="PF06862">
    <property type="entry name" value="Utp25_C"/>
    <property type="match status" value="1"/>
</dbReference>
<evidence type="ECO:0000259" key="11">
    <source>
        <dbReference type="Pfam" id="PF06862"/>
    </source>
</evidence>
<dbReference type="EMBL" id="BTGC01000001">
    <property type="protein sequence ID" value="GMM49348.1"/>
    <property type="molecule type" value="Genomic_DNA"/>
</dbReference>
<evidence type="ECO:0000256" key="5">
    <source>
        <dbReference type="ARBA" id="ARBA00022517"/>
    </source>
</evidence>
<comment type="function">
    <text evidence="1 9">DEAD-box RNA helicase-like protein required for pre-18S rRNA processing, specifically at sites A0, A1, and A2.</text>
</comment>
<keyword evidence="8 9" id="KW-0687">Ribonucleoprotein</keyword>
<keyword evidence="5 9" id="KW-0690">Ribosome biogenesis</keyword>
<evidence type="ECO:0000256" key="3">
    <source>
        <dbReference type="ARBA" id="ARBA00009223"/>
    </source>
</evidence>
<dbReference type="InterPro" id="IPR053939">
    <property type="entry name" value="UTP25_C"/>
</dbReference>
<dbReference type="Pfam" id="PF22916">
    <property type="entry name" value="UTP25_NTPase-like"/>
    <property type="match status" value="1"/>
</dbReference>
<name>A0AAV5RF15_STABA</name>
<evidence type="ECO:0000256" key="8">
    <source>
        <dbReference type="ARBA" id="ARBA00023274"/>
    </source>
</evidence>
<evidence type="ECO:0000256" key="2">
    <source>
        <dbReference type="ARBA" id="ARBA00004604"/>
    </source>
</evidence>
<feature type="region of interest" description="Disordered" evidence="10">
    <location>
        <begin position="23"/>
        <end position="47"/>
    </location>
</feature>
<protein>
    <recommendedName>
        <fullName evidence="4 9">U3 small nucleolar RNA-associated protein 25</fullName>
        <shortName evidence="9">U3 snoRNA-associated protein 25</shortName>
    </recommendedName>
</protein>
<comment type="subcellular location">
    <subcellularLocation>
        <location evidence="2 9">Nucleus</location>
        <location evidence="2 9">Nucleolus</location>
    </subcellularLocation>
</comment>
<dbReference type="PANTHER" id="PTHR12933:SF0">
    <property type="entry name" value="U3 SMALL NUCLEOLAR RNA-ASSOCIATED PROTEIN 25 HOMOLOG"/>
    <property type="match status" value="1"/>
</dbReference>
<evidence type="ECO:0000256" key="10">
    <source>
        <dbReference type="SAM" id="MobiDB-lite"/>
    </source>
</evidence>
<organism evidence="13 14">
    <name type="scientific">Starmerella bacillaris</name>
    <name type="common">Yeast</name>
    <name type="synonym">Candida zemplinina</name>
    <dbReference type="NCBI Taxonomy" id="1247836"/>
    <lineage>
        <taxon>Eukaryota</taxon>
        <taxon>Fungi</taxon>
        <taxon>Dikarya</taxon>
        <taxon>Ascomycota</taxon>
        <taxon>Saccharomycotina</taxon>
        <taxon>Dipodascomycetes</taxon>
        <taxon>Dipodascales</taxon>
        <taxon>Trichomonascaceae</taxon>
        <taxon>Starmerella</taxon>
    </lineage>
</organism>
<accession>A0AAV5RF15</accession>
<keyword evidence="6 9" id="KW-0698">rRNA processing</keyword>
<sequence>MSDDRKRAYNALLTLLDDDSIQKKQKVDVSSEPTPSTETTHEAVEGYEDVVGEEDNVEEEEIDIQVEDDNEGDKQDPFELHFAHPKDFDEPTKWSSKHVTTLPKLGSRSLIQIPENIDSSNFSEDQDYTQLKEQQVLSKVKHRLHASFKGVNPEYSDLQLQFASPLLKYNDVLITNRDFTNTDEYLNMTVLHMLNHVYKTRDRVLKNNSTKNEVKEDLDEFRDQGFSRPKALVILPTRNTAYDFVSKVHQISGLRQMEQQKRFKEKFKAKSSDFSTKPDDFKDLFAGNTNEAFCLGIKFTRQAIKLYTSFYASDLIIASPLGLRLVMEGNKDGNSDFLSSIEMCIVDRMDAIAMQSWTNIKFIFERLNIIPRNMNDCDFSRVREWYLDNKAKYLRQNILMTQYLTPEMLSLFNKYCLNVSGKFRSRFNMDAVNLKMHIHQKFQRINPTSLKNDSQTRLKFFTNSLLPSLLKQAEPEGILLVAPNYTDFVVLRNYLERNDFSYVSMSEYSTPSQIGRGRTFFANKKAQIMLYSARLHHYRRYGIKGTRTVVFYGLPDNPEFYTEITRFLGRTVIDLQIDPDLLHVHALYSKWDALKLERIVGSKRVGQFIEGVSDTYELY</sequence>
<dbReference type="GO" id="GO:0034511">
    <property type="term" value="F:U3 snoRNA binding"/>
    <property type="evidence" value="ECO:0007669"/>
    <property type="project" value="InterPro"/>
</dbReference>
<dbReference type="PANTHER" id="PTHR12933">
    <property type="entry name" value="ORF PROTEIN-RELATED"/>
    <property type="match status" value="1"/>
</dbReference>